<proteinExistence type="predicted"/>
<evidence type="ECO:0000313" key="8">
    <source>
        <dbReference type="RefSeq" id="XP_030636068.1"/>
    </source>
</evidence>
<evidence type="ECO:0000313" key="7">
    <source>
        <dbReference type="Proteomes" id="UP000504632"/>
    </source>
</evidence>
<dbReference type="SMART" id="SM00184">
    <property type="entry name" value="RING"/>
    <property type="match status" value="1"/>
</dbReference>
<dbReference type="GO" id="GO:0061630">
    <property type="term" value="F:ubiquitin protein ligase activity"/>
    <property type="evidence" value="ECO:0007669"/>
    <property type="project" value="TreeGrafter"/>
</dbReference>
<gene>
    <name evidence="8" type="primary">si:ch73-335l21.4</name>
</gene>
<dbReference type="GeneID" id="115816994"/>
<evidence type="ECO:0000256" key="2">
    <source>
        <dbReference type="ARBA" id="ARBA00022771"/>
    </source>
</evidence>
<evidence type="ECO:0000259" key="6">
    <source>
        <dbReference type="PROSITE" id="PS50089"/>
    </source>
</evidence>
<dbReference type="InParanoid" id="A0A6J2VVV4"/>
<dbReference type="PANTHER" id="PTHR22791">
    <property type="entry name" value="RING-TYPE DOMAIN-CONTAINING PROTEIN"/>
    <property type="match status" value="1"/>
</dbReference>
<dbReference type="GO" id="GO:0008270">
    <property type="term" value="F:zinc ion binding"/>
    <property type="evidence" value="ECO:0007669"/>
    <property type="project" value="UniProtKB-KW"/>
</dbReference>
<keyword evidence="7" id="KW-1185">Reference proteome</keyword>
<dbReference type="PANTHER" id="PTHR22791:SF14">
    <property type="entry name" value="RING FINGER PROTEIN 227"/>
    <property type="match status" value="1"/>
</dbReference>
<dbReference type="OrthoDB" id="252722at2759"/>
<dbReference type="RefSeq" id="XP_030636068.1">
    <property type="nucleotide sequence ID" value="XM_030780208.1"/>
</dbReference>
<dbReference type="PROSITE" id="PS50089">
    <property type="entry name" value="ZF_RING_2"/>
    <property type="match status" value="1"/>
</dbReference>
<keyword evidence="3" id="KW-0862">Zinc</keyword>
<dbReference type="Gene3D" id="3.30.40.10">
    <property type="entry name" value="Zinc/RING finger domain, C3HC4 (zinc finger)"/>
    <property type="match status" value="1"/>
</dbReference>
<keyword evidence="1" id="KW-0479">Metal-binding</keyword>
<organism evidence="7 8">
    <name type="scientific">Chanos chanos</name>
    <name type="common">Milkfish</name>
    <name type="synonym">Mugil chanos</name>
    <dbReference type="NCBI Taxonomy" id="29144"/>
    <lineage>
        <taxon>Eukaryota</taxon>
        <taxon>Metazoa</taxon>
        <taxon>Chordata</taxon>
        <taxon>Craniata</taxon>
        <taxon>Vertebrata</taxon>
        <taxon>Euteleostomi</taxon>
        <taxon>Actinopterygii</taxon>
        <taxon>Neopterygii</taxon>
        <taxon>Teleostei</taxon>
        <taxon>Ostariophysi</taxon>
        <taxon>Gonorynchiformes</taxon>
        <taxon>Chanidae</taxon>
        <taxon>Chanos</taxon>
    </lineage>
</organism>
<accession>A0A6J2VVV4</accession>
<feature type="compositionally biased region" description="Polar residues" evidence="5">
    <location>
        <begin position="111"/>
        <end position="127"/>
    </location>
</feature>
<feature type="domain" description="RING-type" evidence="6">
    <location>
        <begin position="7"/>
        <end position="61"/>
    </location>
</feature>
<dbReference type="Pfam" id="PF14634">
    <property type="entry name" value="zf-RING_5"/>
    <property type="match status" value="1"/>
</dbReference>
<evidence type="ECO:0000256" key="1">
    <source>
        <dbReference type="ARBA" id="ARBA00022723"/>
    </source>
</evidence>
<keyword evidence="2 4" id="KW-0863">Zinc-finger</keyword>
<dbReference type="InterPro" id="IPR001841">
    <property type="entry name" value="Znf_RING"/>
</dbReference>
<feature type="region of interest" description="Disordered" evidence="5">
    <location>
        <begin position="92"/>
        <end position="128"/>
    </location>
</feature>
<name>A0A6J2VVV4_CHACN</name>
<sequence length="170" mass="18957">MCEDLDCGICYRVYNTGRRCPRLLSCKHSFCESCLITLSRRAPCHSAKSQTDSTIVCPLCRHATSLTDGGVKDKLPVDEDVLERMMTSGVLEANSNDNADDEEPHNDTSDHCSVTQTDSDNDTSPTTRRGKVWRSLCRFCDKITGGNRRGDSCMTDQDVRDLALMSCYMI</sequence>
<evidence type="ECO:0000256" key="4">
    <source>
        <dbReference type="PROSITE-ProRule" id="PRU00175"/>
    </source>
</evidence>
<dbReference type="InterPro" id="IPR017907">
    <property type="entry name" value="Znf_RING_CS"/>
</dbReference>
<dbReference type="InterPro" id="IPR051435">
    <property type="entry name" value="RING_finger_E3_ubiq-ligases"/>
</dbReference>
<reference evidence="8" key="1">
    <citation type="submission" date="2025-08" db="UniProtKB">
        <authorList>
            <consortium name="RefSeq"/>
        </authorList>
    </citation>
    <scope>IDENTIFICATION</scope>
</reference>
<dbReference type="AlphaFoldDB" id="A0A6J2VVV4"/>
<evidence type="ECO:0000256" key="3">
    <source>
        <dbReference type="ARBA" id="ARBA00022833"/>
    </source>
</evidence>
<dbReference type="SUPFAM" id="SSF57850">
    <property type="entry name" value="RING/U-box"/>
    <property type="match status" value="1"/>
</dbReference>
<evidence type="ECO:0000256" key="5">
    <source>
        <dbReference type="SAM" id="MobiDB-lite"/>
    </source>
</evidence>
<dbReference type="GO" id="GO:0016567">
    <property type="term" value="P:protein ubiquitination"/>
    <property type="evidence" value="ECO:0007669"/>
    <property type="project" value="TreeGrafter"/>
</dbReference>
<dbReference type="Proteomes" id="UP000504632">
    <property type="component" value="Chromosome 7"/>
</dbReference>
<dbReference type="PROSITE" id="PS00518">
    <property type="entry name" value="ZF_RING_1"/>
    <property type="match status" value="1"/>
</dbReference>
<dbReference type="InterPro" id="IPR013083">
    <property type="entry name" value="Znf_RING/FYVE/PHD"/>
</dbReference>
<protein>
    <submittedName>
        <fullName evidence="8">RING finger protein 227</fullName>
    </submittedName>
</protein>